<dbReference type="Proteomes" id="UP000664534">
    <property type="component" value="Unassembled WGS sequence"/>
</dbReference>
<evidence type="ECO:0000313" key="7">
    <source>
        <dbReference type="Proteomes" id="UP000664534"/>
    </source>
</evidence>
<dbReference type="PANTHER" id="PTHR46648:SF2">
    <property type="entry name" value="HIT DOMAIN-CONTAINING PROTEIN"/>
    <property type="match status" value="1"/>
</dbReference>
<dbReference type="PANTHER" id="PTHR46648">
    <property type="entry name" value="HIT FAMILY PROTEIN 1"/>
    <property type="match status" value="1"/>
</dbReference>
<protein>
    <recommendedName>
        <fullName evidence="5">HIT domain-containing protein</fullName>
    </recommendedName>
</protein>
<dbReference type="Gene3D" id="3.30.428.10">
    <property type="entry name" value="HIT-like"/>
    <property type="match status" value="1"/>
</dbReference>
<dbReference type="InterPro" id="IPR036265">
    <property type="entry name" value="HIT-like_sf"/>
</dbReference>
<proteinExistence type="predicted"/>
<comment type="caution">
    <text evidence="6">The sequence shown here is derived from an EMBL/GenBank/DDBJ whole genome shotgun (WGS) entry which is preliminary data.</text>
</comment>
<dbReference type="InterPro" id="IPR011146">
    <property type="entry name" value="HIT-like"/>
</dbReference>
<name>A0A8H3PK80_9LECA</name>
<feature type="compositionally biased region" description="Low complexity" evidence="4">
    <location>
        <begin position="29"/>
        <end position="53"/>
    </location>
</feature>
<evidence type="ECO:0000259" key="5">
    <source>
        <dbReference type="PROSITE" id="PS51084"/>
    </source>
</evidence>
<dbReference type="PROSITE" id="PS51084">
    <property type="entry name" value="HIT_2"/>
    <property type="match status" value="1"/>
</dbReference>
<dbReference type="Pfam" id="PF01230">
    <property type="entry name" value="HIT"/>
    <property type="match status" value="1"/>
</dbReference>
<sequence>MPPPSTSTHSSKPCCPFCAIALANPASSTLLAPTSPPSFSSPSPTPNPTTSTPNPTPPTAHIVLSTPQLIAFLDHAPISRGHVLVVVREHREKLGDVRVAEGEAVGRWLGVVSRAVVGAVAGVERGGGEGGDVDVGDWNVVQNNGARAAQVVPHVHFHIIPRVGDVPEVKARSWTVFGKGQREDLDEDDAVVLVKRIRERLLVEVEGIRRREGEEAVARLFGDGRAVGGAGGGGGGDGLGRGSGGRSKL</sequence>
<evidence type="ECO:0000256" key="3">
    <source>
        <dbReference type="PROSITE-ProRule" id="PRU00464"/>
    </source>
</evidence>
<dbReference type="InterPro" id="IPR001310">
    <property type="entry name" value="Histidine_triad_HIT"/>
</dbReference>
<gene>
    <name evidence="6" type="ORF">IMSHALPRED_003675</name>
</gene>
<accession>A0A8H3PK80</accession>
<dbReference type="GO" id="GO:0003824">
    <property type="term" value="F:catalytic activity"/>
    <property type="evidence" value="ECO:0007669"/>
    <property type="project" value="InterPro"/>
</dbReference>
<evidence type="ECO:0000256" key="2">
    <source>
        <dbReference type="PIRSR" id="PIRSR601310-3"/>
    </source>
</evidence>
<dbReference type="OrthoDB" id="1915375at2759"/>
<dbReference type="GO" id="GO:0009117">
    <property type="term" value="P:nucleotide metabolic process"/>
    <property type="evidence" value="ECO:0007669"/>
    <property type="project" value="TreeGrafter"/>
</dbReference>
<feature type="region of interest" description="Disordered" evidence="4">
    <location>
        <begin position="29"/>
        <end position="60"/>
    </location>
</feature>
<organism evidence="6 7">
    <name type="scientific">Imshaugia aleurites</name>
    <dbReference type="NCBI Taxonomy" id="172621"/>
    <lineage>
        <taxon>Eukaryota</taxon>
        <taxon>Fungi</taxon>
        <taxon>Dikarya</taxon>
        <taxon>Ascomycota</taxon>
        <taxon>Pezizomycotina</taxon>
        <taxon>Lecanoromycetes</taxon>
        <taxon>OSLEUM clade</taxon>
        <taxon>Lecanoromycetidae</taxon>
        <taxon>Lecanorales</taxon>
        <taxon>Lecanorineae</taxon>
        <taxon>Parmeliaceae</taxon>
        <taxon>Imshaugia</taxon>
    </lineage>
</organism>
<feature type="short sequence motif" description="Histidine triad motif" evidence="2 3">
    <location>
        <begin position="154"/>
        <end position="158"/>
    </location>
</feature>
<dbReference type="AlphaFoldDB" id="A0A8H3PK80"/>
<feature type="region of interest" description="Disordered" evidence="4">
    <location>
        <begin position="228"/>
        <end position="249"/>
    </location>
</feature>
<keyword evidence="7" id="KW-1185">Reference proteome</keyword>
<dbReference type="PROSITE" id="PS00892">
    <property type="entry name" value="HIT_1"/>
    <property type="match status" value="1"/>
</dbReference>
<evidence type="ECO:0000313" key="6">
    <source>
        <dbReference type="EMBL" id="CAF9942425.1"/>
    </source>
</evidence>
<dbReference type="SUPFAM" id="SSF54197">
    <property type="entry name" value="HIT-like"/>
    <property type="match status" value="1"/>
</dbReference>
<dbReference type="InterPro" id="IPR019808">
    <property type="entry name" value="Histidine_triad_CS"/>
</dbReference>
<feature type="active site" description="Tele-AMP-histidine intermediate" evidence="1">
    <location>
        <position position="156"/>
    </location>
</feature>
<evidence type="ECO:0000256" key="1">
    <source>
        <dbReference type="PIRSR" id="PIRSR601310-1"/>
    </source>
</evidence>
<dbReference type="EMBL" id="CAJPDT010000185">
    <property type="protein sequence ID" value="CAF9942425.1"/>
    <property type="molecule type" value="Genomic_DNA"/>
</dbReference>
<evidence type="ECO:0000256" key="4">
    <source>
        <dbReference type="SAM" id="MobiDB-lite"/>
    </source>
</evidence>
<feature type="domain" description="HIT" evidence="5">
    <location>
        <begin position="49"/>
        <end position="169"/>
    </location>
</feature>
<reference evidence="6" key="1">
    <citation type="submission" date="2021-03" db="EMBL/GenBank/DDBJ databases">
        <authorList>
            <person name="Tagirdzhanova G."/>
        </authorList>
    </citation>
    <scope>NUCLEOTIDE SEQUENCE</scope>
</reference>